<evidence type="ECO:0000259" key="2">
    <source>
        <dbReference type="PROSITE" id="PS50011"/>
    </source>
</evidence>
<dbReference type="SMART" id="SM00220">
    <property type="entry name" value="S_TKc"/>
    <property type="match status" value="1"/>
</dbReference>
<evidence type="ECO:0000313" key="3">
    <source>
        <dbReference type="EMBL" id="KAJ6249065.1"/>
    </source>
</evidence>
<accession>A0ABQ8YWR8</accession>
<dbReference type="Pfam" id="PF00069">
    <property type="entry name" value="Pkinase"/>
    <property type="match status" value="1"/>
</dbReference>
<protein>
    <submittedName>
        <fullName evidence="3">Ovarian-specific serine/threonine-protein kinase lok-related</fullName>
    </submittedName>
</protein>
<dbReference type="PANTHER" id="PTHR24347">
    <property type="entry name" value="SERINE/THREONINE-PROTEIN KINASE"/>
    <property type="match status" value="1"/>
</dbReference>
<organism evidence="3 4">
    <name type="scientific">Anaeramoeba flamelloides</name>
    <dbReference type="NCBI Taxonomy" id="1746091"/>
    <lineage>
        <taxon>Eukaryota</taxon>
        <taxon>Metamonada</taxon>
        <taxon>Anaeramoebidae</taxon>
        <taxon>Anaeramoeba</taxon>
    </lineage>
</organism>
<gene>
    <name evidence="3" type="ORF">M0813_01661</name>
</gene>
<dbReference type="SUPFAM" id="SSF56112">
    <property type="entry name" value="Protein kinase-like (PK-like)"/>
    <property type="match status" value="1"/>
</dbReference>
<dbReference type="PROSITE" id="PS50011">
    <property type="entry name" value="PROTEIN_KINASE_DOM"/>
    <property type="match status" value="1"/>
</dbReference>
<dbReference type="EMBL" id="JAOAOG010000102">
    <property type="protein sequence ID" value="KAJ6249065.1"/>
    <property type="molecule type" value="Genomic_DNA"/>
</dbReference>
<dbReference type="InterPro" id="IPR000719">
    <property type="entry name" value="Prot_kinase_dom"/>
</dbReference>
<keyword evidence="4" id="KW-1185">Reference proteome</keyword>
<name>A0ABQ8YWR8_9EUKA</name>
<evidence type="ECO:0000256" key="1">
    <source>
        <dbReference type="SAM" id="MobiDB-lite"/>
    </source>
</evidence>
<dbReference type="GO" id="GO:0016301">
    <property type="term" value="F:kinase activity"/>
    <property type="evidence" value="ECO:0007669"/>
    <property type="project" value="UniProtKB-KW"/>
</dbReference>
<dbReference type="CDD" id="cd05117">
    <property type="entry name" value="STKc_CAMK"/>
    <property type="match status" value="1"/>
</dbReference>
<evidence type="ECO:0000313" key="4">
    <source>
        <dbReference type="Proteomes" id="UP001150062"/>
    </source>
</evidence>
<keyword evidence="3" id="KW-0808">Transferase</keyword>
<dbReference type="Gene3D" id="1.10.510.10">
    <property type="entry name" value="Transferase(Phosphotransferase) domain 1"/>
    <property type="match status" value="1"/>
</dbReference>
<keyword evidence="3" id="KW-0418">Kinase</keyword>
<reference evidence="3" key="1">
    <citation type="submission" date="2022-08" db="EMBL/GenBank/DDBJ databases">
        <title>Novel sulfate-reducing endosymbionts in the free-living metamonad Anaeramoeba.</title>
        <authorList>
            <person name="Jerlstrom-Hultqvist J."/>
            <person name="Cepicka I."/>
            <person name="Gallot-Lavallee L."/>
            <person name="Salas-Leiva D."/>
            <person name="Curtis B.A."/>
            <person name="Zahonova K."/>
            <person name="Pipaliya S."/>
            <person name="Dacks J."/>
            <person name="Roger A.J."/>
        </authorList>
    </citation>
    <scope>NUCLEOTIDE SEQUENCE</scope>
    <source>
        <strain evidence="3">Schooner1</strain>
    </source>
</reference>
<sequence length="305" mass="35689">MNKKTQHLTKKEFFLKYEKKELVGQGAFSNVYRIVEHKSQKEYCLKIQSCKGIEENGKNEIETLSVLNHPNVIKLYEMYKIKNKMFLVMEYAKGGSLMDLIEEKSRFTETEAAFVILILLKALKYLHSNNIIHRDLKPENILLMNSCDITSILITDFGFSKFLQENEYTKTFCGTATYMAPEILKQEEYDTSVDIWSTGVILYLLLSGLPPFFDYSIPLLHRKIMNGKLYFPKEQFSTISKRAMKLIKHFLKVNPKERITIDQALKNTWLLKKSNEFIKQKLQENKQLENGQEMNGTKEKPKLNK</sequence>
<dbReference type="Proteomes" id="UP001150062">
    <property type="component" value="Unassembled WGS sequence"/>
</dbReference>
<dbReference type="PROSITE" id="PS00108">
    <property type="entry name" value="PROTEIN_KINASE_ST"/>
    <property type="match status" value="1"/>
</dbReference>
<proteinExistence type="predicted"/>
<feature type="domain" description="Protein kinase" evidence="2">
    <location>
        <begin position="17"/>
        <end position="270"/>
    </location>
</feature>
<feature type="compositionally biased region" description="Basic and acidic residues" evidence="1">
    <location>
        <begin position="296"/>
        <end position="305"/>
    </location>
</feature>
<dbReference type="InterPro" id="IPR008271">
    <property type="entry name" value="Ser/Thr_kinase_AS"/>
</dbReference>
<feature type="region of interest" description="Disordered" evidence="1">
    <location>
        <begin position="282"/>
        <end position="305"/>
    </location>
</feature>
<dbReference type="InterPro" id="IPR011009">
    <property type="entry name" value="Kinase-like_dom_sf"/>
</dbReference>
<comment type="caution">
    <text evidence="3">The sequence shown here is derived from an EMBL/GenBank/DDBJ whole genome shotgun (WGS) entry which is preliminary data.</text>
</comment>